<keyword evidence="3 10" id="KW-0813">Transport</keyword>
<keyword evidence="6" id="KW-1133">Transmembrane helix</keyword>
<organism evidence="11 12">
    <name type="scientific">Aphanomyces euteiches</name>
    <dbReference type="NCBI Taxonomy" id="100861"/>
    <lineage>
        <taxon>Eukaryota</taxon>
        <taxon>Sar</taxon>
        <taxon>Stramenopiles</taxon>
        <taxon>Oomycota</taxon>
        <taxon>Saprolegniomycetes</taxon>
        <taxon>Saprolegniales</taxon>
        <taxon>Verrucalvaceae</taxon>
        <taxon>Aphanomyces</taxon>
    </lineage>
</organism>
<evidence type="ECO:0000256" key="10">
    <source>
        <dbReference type="RuleBase" id="RU000488"/>
    </source>
</evidence>
<evidence type="ECO:0000256" key="7">
    <source>
        <dbReference type="ARBA" id="ARBA00023128"/>
    </source>
</evidence>
<dbReference type="PRINTS" id="PR00926">
    <property type="entry name" value="MITOCARRIER"/>
</dbReference>
<evidence type="ECO:0000256" key="2">
    <source>
        <dbReference type="ARBA" id="ARBA00006375"/>
    </source>
</evidence>
<evidence type="ECO:0000256" key="6">
    <source>
        <dbReference type="ARBA" id="ARBA00022989"/>
    </source>
</evidence>
<dbReference type="Proteomes" id="UP000481153">
    <property type="component" value="Unassembled WGS sequence"/>
</dbReference>
<dbReference type="PANTHER" id="PTHR45624">
    <property type="entry name" value="MITOCHONDRIAL BASIC AMINO ACIDS TRANSPORTER-RELATED"/>
    <property type="match status" value="1"/>
</dbReference>
<protein>
    <recommendedName>
        <fullName evidence="13">Mitochondrial carrier protein</fullName>
    </recommendedName>
</protein>
<dbReference type="SUPFAM" id="SSF103506">
    <property type="entry name" value="Mitochondrial carrier"/>
    <property type="match status" value="1"/>
</dbReference>
<dbReference type="InterPro" id="IPR023395">
    <property type="entry name" value="MCP_dom_sf"/>
</dbReference>
<keyword evidence="12" id="KW-1185">Reference proteome</keyword>
<evidence type="ECO:0000313" key="11">
    <source>
        <dbReference type="EMBL" id="KAF0732831.1"/>
    </source>
</evidence>
<dbReference type="GO" id="GO:0000064">
    <property type="term" value="F:L-ornithine transmembrane transporter activity"/>
    <property type="evidence" value="ECO:0007669"/>
    <property type="project" value="TreeGrafter"/>
</dbReference>
<evidence type="ECO:0000256" key="5">
    <source>
        <dbReference type="ARBA" id="ARBA00022737"/>
    </source>
</evidence>
<dbReference type="InterPro" id="IPR002067">
    <property type="entry name" value="MCP"/>
</dbReference>
<comment type="similarity">
    <text evidence="2 10">Belongs to the mitochondrial carrier (TC 2.A.29) family.</text>
</comment>
<keyword evidence="4 9" id="KW-0812">Transmembrane</keyword>
<sequence length="291" mass="31860">MEKPRPPTPPTFTQLVLAGSVSGMSSVLVCHPFDTIRTRLQHASSSSSTTFRSVVSKTLQEEGVRGLYKGFFPPFFSQAVYKSVIFSTQARVRAFLTENTVSPSPLFLSTTSGAIAGGLNAFVVAPVELVRNRLQVQPAHSKTYQTSLDVLRHVVHSEGIPALWKGLSSTITRDALGVALYFVGFDFVRSSLPEEMDPTSRVLIAGAAGGISFWAIALPFDTIKTVVQVDGGKNGNSMLKTGWRLVQDHGLRRIFQGWQAAFSRGIPSAAITFYTYDATMKYLQENEDRFT</sequence>
<dbReference type="Gene3D" id="1.50.40.10">
    <property type="entry name" value="Mitochondrial carrier domain"/>
    <property type="match status" value="2"/>
</dbReference>
<dbReference type="PANTHER" id="PTHR45624:SF12">
    <property type="entry name" value="MITOCHONDRIAL ORNITHINE TRANSPORTER 1"/>
    <property type="match status" value="1"/>
</dbReference>
<dbReference type="AlphaFoldDB" id="A0A6G0WZ38"/>
<dbReference type="GO" id="GO:1990575">
    <property type="term" value="P:mitochondrial L-ornithine transmembrane transport"/>
    <property type="evidence" value="ECO:0007669"/>
    <property type="project" value="TreeGrafter"/>
</dbReference>
<feature type="repeat" description="Solcar" evidence="9">
    <location>
        <begin position="10"/>
        <end position="95"/>
    </location>
</feature>
<evidence type="ECO:0008006" key="13">
    <source>
        <dbReference type="Google" id="ProtNLM"/>
    </source>
</evidence>
<evidence type="ECO:0000313" key="12">
    <source>
        <dbReference type="Proteomes" id="UP000481153"/>
    </source>
</evidence>
<keyword evidence="5" id="KW-0677">Repeat</keyword>
<dbReference type="InterPro" id="IPR018108">
    <property type="entry name" value="MCP_transmembrane"/>
</dbReference>
<evidence type="ECO:0000256" key="9">
    <source>
        <dbReference type="PROSITE-ProRule" id="PRU00282"/>
    </source>
</evidence>
<dbReference type="EMBL" id="VJMJ01000128">
    <property type="protein sequence ID" value="KAF0732831.1"/>
    <property type="molecule type" value="Genomic_DNA"/>
</dbReference>
<evidence type="ECO:0000256" key="8">
    <source>
        <dbReference type="ARBA" id="ARBA00023136"/>
    </source>
</evidence>
<gene>
    <name evidence="11" type="ORF">Ae201684_010160</name>
</gene>
<dbReference type="Pfam" id="PF00153">
    <property type="entry name" value="Mito_carr"/>
    <property type="match status" value="3"/>
</dbReference>
<evidence type="ECO:0000256" key="3">
    <source>
        <dbReference type="ARBA" id="ARBA00022448"/>
    </source>
</evidence>
<dbReference type="PROSITE" id="PS50920">
    <property type="entry name" value="SOLCAR"/>
    <property type="match status" value="3"/>
</dbReference>
<evidence type="ECO:0000256" key="1">
    <source>
        <dbReference type="ARBA" id="ARBA00004225"/>
    </source>
</evidence>
<proteinExistence type="inferred from homology"/>
<keyword evidence="8 9" id="KW-0472">Membrane</keyword>
<reference evidence="11 12" key="1">
    <citation type="submission" date="2019-07" db="EMBL/GenBank/DDBJ databases">
        <title>Genomics analysis of Aphanomyces spp. identifies a new class of oomycete effector associated with host adaptation.</title>
        <authorList>
            <person name="Gaulin E."/>
        </authorList>
    </citation>
    <scope>NUCLEOTIDE SEQUENCE [LARGE SCALE GENOMIC DNA]</scope>
    <source>
        <strain evidence="11 12">ATCC 201684</strain>
    </source>
</reference>
<comment type="subcellular location">
    <subcellularLocation>
        <location evidence="1">Mitochondrion membrane</location>
        <topology evidence="1">Multi-pass membrane protein</topology>
    </subcellularLocation>
</comment>
<evidence type="ECO:0000256" key="4">
    <source>
        <dbReference type="ARBA" id="ARBA00022692"/>
    </source>
</evidence>
<dbReference type="GO" id="GO:0031966">
    <property type="term" value="C:mitochondrial membrane"/>
    <property type="evidence" value="ECO:0007669"/>
    <property type="project" value="UniProtKB-SubCell"/>
</dbReference>
<keyword evidence="7" id="KW-0496">Mitochondrion</keyword>
<name>A0A6G0WZ38_9STRA</name>
<comment type="caution">
    <text evidence="11">The sequence shown here is derived from an EMBL/GenBank/DDBJ whole genome shotgun (WGS) entry which is preliminary data.</text>
</comment>
<dbReference type="VEuPathDB" id="FungiDB:AeMF1_001348"/>
<feature type="repeat" description="Solcar" evidence="9">
    <location>
        <begin position="104"/>
        <end position="191"/>
    </location>
</feature>
<feature type="repeat" description="Solcar" evidence="9">
    <location>
        <begin position="200"/>
        <end position="282"/>
    </location>
</feature>
<dbReference type="InterPro" id="IPR050567">
    <property type="entry name" value="Mitochondrial_Carrier"/>
</dbReference>
<accession>A0A6G0WZ38</accession>